<dbReference type="Pfam" id="PF22541">
    <property type="entry name" value="DUF7005"/>
    <property type="match status" value="1"/>
</dbReference>
<comment type="caution">
    <text evidence="1">The sequence shown here is derived from an EMBL/GenBank/DDBJ whole genome shotgun (WGS) entry which is preliminary data.</text>
</comment>
<evidence type="ECO:0000313" key="1">
    <source>
        <dbReference type="EMBL" id="GCL37979.1"/>
    </source>
</evidence>
<organism evidence="1 2">
    <name type="scientific">Sphaerospermopsis reniformis</name>
    <dbReference type="NCBI Taxonomy" id="531300"/>
    <lineage>
        <taxon>Bacteria</taxon>
        <taxon>Bacillati</taxon>
        <taxon>Cyanobacteriota</taxon>
        <taxon>Cyanophyceae</taxon>
        <taxon>Nostocales</taxon>
        <taxon>Aphanizomenonaceae</taxon>
        <taxon>Sphaerospermopsis</taxon>
    </lineage>
</organism>
<dbReference type="EMBL" id="BJCE01000108">
    <property type="protein sequence ID" value="GCL37979.1"/>
    <property type="molecule type" value="Genomic_DNA"/>
</dbReference>
<dbReference type="RefSeq" id="WP_137668000.1">
    <property type="nucleotide sequence ID" value="NZ_BJCE01000108.1"/>
</dbReference>
<name>A0A479ZZB5_9CYAN</name>
<dbReference type="InterPro" id="IPR054274">
    <property type="entry name" value="DUF7005"/>
</dbReference>
<reference evidence="2" key="1">
    <citation type="submission" date="2019-02" db="EMBL/GenBank/DDBJ databases">
        <title>Draft genome sequence of Sphaerospermopsis reniformis NIES-1949.</title>
        <authorList>
            <person name="Yamaguchi H."/>
            <person name="Suzuki S."/>
            <person name="Kawachi M."/>
        </authorList>
    </citation>
    <scope>NUCLEOTIDE SEQUENCE [LARGE SCALE GENOMIC DNA]</scope>
    <source>
        <strain evidence="2">NIES-1949</strain>
    </source>
</reference>
<sequence>MNSLKFCTDTLAAYGANESEVLELLAYNQNVFTLPGVEYLLQSESEPYLATWEQYVQESHLIGAYATLQTHLVQLQFPIVGGISETSEYRSATRKGKSTAQMKMATGLTLLAPENLQLYIHQTLAGGIPVLVAGNRHDFVSLVQALTKRNEPHSIPESMGACIVQGYNNWDRVRQYQQEWLEKQQDQNQSNWETEFQNLIQHPELYRDRFILLSSGVYSNVRGAELGLEEQQWLELSVKIRLEHECTHYVTRRWFGSMRNNILDELIADYRGIVNAIGYYRADWFLHFVGLEAFPTYRQGGRLENYRGEPSLSQGAFIVLQRLVKTAAENIEEFDQKFRQSAKTRQEEMSILIALTTLRLEELASAQGVFLIESALNDVKHLLSPGCEITPL</sequence>
<keyword evidence="2" id="KW-1185">Reference proteome</keyword>
<accession>A0A479ZZB5</accession>
<evidence type="ECO:0000313" key="2">
    <source>
        <dbReference type="Proteomes" id="UP000300142"/>
    </source>
</evidence>
<proteinExistence type="predicted"/>
<protein>
    <submittedName>
        <fullName evidence="1">Uncharacterized protein</fullName>
    </submittedName>
</protein>
<gene>
    <name evidence="1" type="ORF">SR1949_30920</name>
</gene>
<dbReference type="AlphaFoldDB" id="A0A479ZZB5"/>
<dbReference type="Proteomes" id="UP000300142">
    <property type="component" value="Unassembled WGS sequence"/>
</dbReference>